<gene>
    <name evidence="2" type="ORF">Vqi01_42470</name>
</gene>
<evidence type="ECO:0008006" key="4">
    <source>
        <dbReference type="Google" id="ProtNLM"/>
    </source>
</evidence>
<reference evidence="2 3" key="1">
    <citation type="submission" date="2021-01" db="EMBL/GenBank/DDBJ databases">
        <title>Whole genome shotgun sequence of Verrucosispora qiuiae NBRC 106684.</title>
        <authorList>
            <person name="Komaki H."/>
            <person name="Tamura T."/>
        </authorList>
    </citation>
    <scope>NUCLEOTIDE SEQUENCE [LARGE SCALE GENOMIC DNA]</scope>
    <source>
        <strain evidence="2 3">NBRC 106684</strain>
    </source>
</reference>
<name>A0ABQ4JI03_9ACTN</name>
<keyword evidence="3" id="KW-1185">Reference proteome</keyword>
<evidence type="ECO:0000256" key="1">
    <source>
        <dbReference type="SAM" id="MobiDB-lite"/>
    </source>
</evidence>
<evidence type="ECO:0000313" key="2">
    <source>
        <dbReference type="EMBL" id="GIJ29085.1"/>
    </source>
</evidence>
<organism evidence="2 3">
    <name type="scientific">Micromonospora qiuiae</name>
    <dbReference type="NCBI Taxonomy" id="502268"/>
    <lineage>
        <taxon>Bacteria</taxon>
        <taxon>Bacillati</taxon>
        <taxon>Actinomycetota</taxon>
        <taxon>Actinomycetes</taxon>
        <taxon>Micromonosporales</taxon>
        <taxon>Micromonosporaceae</taxon>
        <taxon>Micromonospora</taxon>
    </lineage>
</organism>
<dbReference type="RefSeq" id="WP_204036563.1">
    <property type="nucleotide sequence ID" value="NZ_BOPC01000061.1"/>
</dbReference>
<evidence type="ECO:0000313" key="3">
    <source>
        <dbReference type="Proteomes" id="UP000653076"/>
    </source>
</evidence>
<proteinExistence type="predicted"/>
<feature type="compositionally biased region" description="Basic residues" evidence="1">
    <location>
        <begin position="474"/>
        <end position="483"/>
    </location>
</feature>
<sequence>MTQLPIPVHVGSEPLDYWDDIEARQHQLGEEAAPWLQKQRRPAIASATLDWAALGFEPRWVGFDTADCAVALQPSIYSGQGADELNRFRQGAESRGEIALVISLIGDPEEKPRGVLFQHDDSVSIGQSYTSVSSRPIGKGARVRAAEDLGDADGQLALRMLSCNPVPLWRSLSLSVATLEPYNGRVQHPAEGTLVPILETELGEPVVAAWISPDGVERRYVVPVETPWPLLLQWLHEQALPEFVPGAMRRARRQLATDQTLMIRRERVARAALAELEADYVTRRRLLERDLEEAQAEASPVREGLLYGTGKQLVDAVRAVLESAGVDVVDLDEELGGTKNADLLCTYAGCARLVEVKGVSGSAPERAYQDLVRHLREWEKLPGVTPVVGGALILSYQLRVAPQERSRQPYGRPEFLAAQTEPVITTLDLFDAWREEDAKEIRRMLFGPVTEEVAQPLTDDAQPLPAAGQDAPKTGKRRWFRRG</sequence>
<protein>
    <recommendedName>
        <fullName evidence="4">DUF91 domain-containing protein</fullName>
    </recommendedName>
</protein>
<accession>A0ABQ4JI03</accession>
<feature type="region of interest" description="Disordered" evidence="1">
    <location>
        <begin position="454"/>
        <end position="483"/>
    </location>
</feature>
<dbReference type="Proteomes" id="UP000653076">
    <property type="component" value="Unassembled WGS sequence"/>
</dbReference>
<comment type="caution">
    <text evidence="2">The sequence shown here is derived from an EMBL/GenBank/DDBJ whole genome shotgun (WGS) entry which is preliminary data.</text>
</comment>
<dbReference type="EMBL" id="BOPC01000061">
    <property type="protein sequence ID" value="GIJ29085.1"/>
    <property type="molecule type" value="Genomic_DNA"/>
</dbReference>